<evidence type="ECO:0000256" key="1">
    <source>
        <dbReference type="ARBA" id="ARBA00010617"/>
    </source>
</evidence>
<keyword evidence="2" id="KW-0349">Heme</keyword>
<protein>
    <submittedName>
        <fullName evidence="3">Cytochrome P450</fullName>
    </submittedName>
</protein>
<evidence type="ECO:0000256" key="2">
    <source>
        <dbReference type="RuleBase" id="RU000461"/>
    </source>
</evidence>
<name>A0ABW4FT11_9PSEU</name>
<comment type="caution">
    <text evidence="3">The sequence shown here is derived from an EMBL/GenBank/DDBJ whole genome shotgun (WGS) entry which is preliminary data.</text>
</comment>
<dbReference type="PANTHER" id="PTHR46696:SF1">
    <property type="entry name" value="CYTOCHROME P450 YJIB-RELATED"/>
    <property type="match status" value="1"/>
</dbReference>
<dbReference type="Gene3D" id="1.10.630.10">
    <property type="entry name" value="Cytochrome P450"/>
    <property type="match status" value="1"/>
</dbReference>
<dbReference type="RefSeq" id="WP_343985791.1">
    <property type="nucleotide sequence ID" value="NZ_BAAAJG010000026.1"/>
</dbReference>
<dbReference type="PRINTS" id="PR00359">
    <property type="entry name" value="BP450"/>
</dbReference>
<gene>
    <name evidence="3" type="ORF">ACFSCY_29905</name>
</gene>
<proteinExistence type="inferred from homology"/>
<keyword evidence="2" id="KW-0479">Metal-binding</keyword>
<dbReference type="PROSITE" id="PS00086">
    <property type="entry name" value="CYTOCHROME_P450"/>
    <property type="match status" value="1"/>
</dbReference>
<dbReference type="InterPro" id="IPR036396">
    <property type="entry name" value="Cyt_P450_sf"/>
</dbReference>
<dbReference type="SUPFAM" id="SSF48264">
    <property type="entry name" value="Cytochrome P450"/>
    <property type="match status" value="1"/>
</dbReference>
<dbReference type="EMBL" id="JBHUCP010000025">
    <property type="protein sequence ID" value="MFD1533646.1"/>
    <property type="molecule type" value="Genomic_DNA"/>
</dbReference>
<dbReference type="Proteomes" id="UP001597145">
    <property type="component" value="Unassembled WGS sequence"/>
</dbReference>
<dbReference type="InterPro" id="IPR002397">
    <property type="entry name" value="Cyt_P450_B"/>
</dbReference>
<accession>A0ABW4FT11</accession>
<evidence type="ECO:0000313" key="4">
    <source>
        <dbReference type="Proteomes" id="UP001597145"/>
    </source>
</evidence>
<dbReference type="InterPro" id="IPR017972">
    <property type="entry name" value="Cyt_P450_CS"/>
</dbReference>
<dbReference type="PANTHER" id="PTHR46696">
    <property type="entry name" value="P450, PUTATIVE (EUROFUNG)-RELATED"/>
    <property type="match status" value="1"/>
</dbReference>
<reference evidence="4" key="1">
    <citation type="journal article" date="2019" name="Int. J. Syst. Evol. Microbiol.">
        <title>The Global Catalogue of Microorganisms (GCM) 10K type strain sequencing project: providing services to taxonomists for standard genome sequencing and annotation.</title>
        <authorList>
            <consortium name="The Broad Institute Genomics Platform"/>
            <consortium name="The Broad Institute Genome Sequencing Center for Infectious Disease"/>
            <person name="Wu L."/>
            <person name="Ma J."/>
        </authorList>
    </citation>
    <scope>NUCLEOTIDE SEQUENCE [LARGE SCALE GENOMIC DNA]</scope>
    <source>
        <strain evidence="4">JCM 12165</strain>
    </source>
</reference>
<keyword evidence="2" id="KW-0503">Monooxygenase</keyword>
<keyword evidence="2" id="KW-0408">Iron</keyword>
<keyword evidence="2" id="KW-0560">Oxidoreductase</keyword>
<dbReference type="InterPro" id="IPR001128">
    <property type="entry name" value="Cyt_P450"/>
</dbReference>
<dbReference type="Pfam" id="PF00067">
    <property type="entry name" value="p450"/>
    <property type="match status" value="1"/>
</dbReference>
<sequence length="396" mass="44730">MTTVNIDLTDLEYRLNPWPTYEVLREQSPIHFVPEGTHDGEDFYVFSRYNDVSMALRDKNRFSNVVMRGRFDMPMMINRDAPEHTRLRRNANRAFNARLVLTLEDWVQTVIDEVIDDALAGDRVEWVDAVTYTLPLRVVGDMLGIPLDRKNDFRRWSQAIMNMFAVAAGLDPDEVPGYLEDLLEFGNYMTELAIERKGKANRGDILGALVEQQEAGNCTQDELAAMAYSFVAAGQETTMNLLGGGLHMLLTDKALGKRLTENPDLTGAFIDEYLRVYAPVQWTLRRTTEEVQLHGVTIPKGGLCHMVIGSANRDPRRFPDPDRLDLDRENKADHLGFGAGPHFCPGAALSELLSNLTFRAYYRILDRLSVDPAEPPVLRTSQGAYGLERLNLLVSH</sequence>
<keyword evidence="4" id="KW-1185">Reference proteome</keyword>
<evidence type="ECO:0000313" key="3">
    <source>
        <dbReference type="EMBL" id="MFD1533646.1"/>
    </source>
</evidence>
<organism evidence="3 4">
    <name type="scientific">Pseudonocardia aurantiaca</name>
    <dbReference type="NCBI Taxonomy" id="75290"/>
    <lineage>
        <taxon>Bacteria</taxon>
        <taxon>Bacillati</taxon>
        <taxon>Actinomycetota</taxon>
        <taxon>Actinomycetes</taxon>
        <taxon>Pseudonocardiales</taxon>
        <taxon>Pseudonocardiaceae</taxon>
        <taxon>Pseudonocardia</taxon>
    </lineage>
</organism>
<comment type="similarity">
    <text evidence="1 2">Belongs to the cytochrome P450 family.</text>
</comment>